<evidence type="ECO:0000313" key="2">
    <source>
        <dbReference type="Proteomes" id="UP000247810"/>
    </source>
</evidence>
<keyword evidence="2" id="KW-1185">Reference proteome</keyword>
<dbReference type="AlphaFoldDB" id="A0A319DFU8"/>
<dbReference type="EMBL" id="KZ825839">
    <property type="protein sequence ID" value="PYH96335.1"/>
    <property type="molecule type" value="Genomic_DNA"/>
</dbReference>
<name>A0A319DFU8_9EURO</name>
<organism evidence="1 2">
    <name type="scientific">Aspergillus ellipticus CBS 707.79</name>
    <dbReference type="NCBI Taxonomy" id="1448320"/>
    <lineage>
        <taxon>Eukaryota</taxon>
        <taxon>Fungi</taxon>
        <taxon>Dikarya</taxon>
        <taxon>Ascomycota</taxon>
        <taxon>Pezizomycotina</taxon>
        <taxon>Eurotiomycetes</taxon>
        <taxon>Eurotiomycetidae</taxon>
        <taxon>Eurotiales</taxon>
        <taxon>Aspergillaceae</taxon>
        <taxon>Aspergillus</taxon>
        <taxon>Aspergillus subgen. Circumdati</taxon>
    </lineage>
</organism>
<evidence type="ECO:0000313" key="1">
    <source>
        <dbReference type="EMBL" id="PYH96335.1"/>
    </source>
</evidence>
<protein>
    <submittedName>
        <fullName evidence="1">Uncharacterized protein</fullName>
    </submittedName>
</protein>
<reference evidence="1 2" key="1">
    <citation type="submission" date="2018-02" db="EMBL/GenBank/DDBJ databases">
        <title>The genomes of Aspergillus section Nigri reveals drivers in fungal speciation.</title>
        <authorList>
            <consortium name="DOE Joint Genome Institute"/>
            <person name="Vesth T.C."/>
            <person name="Nybo J."/>
            <person name="Theobald S."/>
            <person name="Brandl J."/>
            <person name="Frisvad J.C."/>
            <person name="Nielsen K.F."/>
            <person name="Lyhne E.K."/>
            <person name="Kogle M.E."/>
            <person name="Kuo A."/>
            <person name="Riley R."/>
            <person name="Clum A."/>
            <person name="Nolan M."/>
            <person name="Lipzen A."/>
            <person name="Salamov A."/>
            <person name="Henrissat B."/>
            <person name="Wiebenga A."/>
            <person name="De vries R.P."/>
            <person name="Grigoriev I.V."/>
            <person name="Mortensen U.H."/>
            <person name="Andersen M.R."/>
            <person name="Baker S.E."/>
        </authorList>
    </citation>
    <scope>NUCLEOTIDE SEQUENCE [LARGE SCALE GENOMIC DNA]</scope>
    <source>
        <strain evidence="1 2">CBS 707.79</strain>
    </source>
</reference>
<dbReference type="VEuPathDB" id="FungiDB:BO71DRAFT_181571"/>
<gene>
    <name evidence="1" type="ORF">BO71DRAFT_181571</name>
</gene>
<proteinExistence type="predicted"/>
<dbReference type="Proteomes" id="UP000247810">
    <property type="component" value="Unassembled WGS sequence"/>
</dbReference>
<sequence>MAAEKTTLWDANGIGFSMPNVGSHGFLSLIICFLWRYALIKGSILPCGDKRSQKDQLRTTRTYEIFPQSRSHNLLAMFVWCPLTCLSNGPSQSNLCKRF</sequence>
<accession>A0A319DFU8</accession>